<name>A0A2X0M1U7_9BASI</name>
<keyword evidence="2" id="KW-1185">Reference proteome</keyword>
<proteinExistence type="predicted"/>
<dbReference type="EMBL" id="FMWP01000138">
    <property type="protein sequence ID" value="SDA03794.1"/>
    <property type="molecule type" value="Genomic_DNA"/>
</dbReference>
<dbReference type="AlphaFoldDB" id="A0A2X0M1U7"/>
<dbReference type="Proteomes" id="UP000249723">
    <property type="component" value="Unassembled WGS sequence"/>
</dbReference>
<sequence length="138" mass="15725">MRISRKAAIGYLIRSARLFSEAWRCAPTVVFSPRLDYTLVSPHPAFPDFVCPVVSRSKRRLVNLRVSSFHSIWELSRRQISSELWNRSSKRPSRIYGCLPRCPMVALYLCNNTQGGFGGYSRFCCRIKSYATGLASVL</sequence>
<evidence type="ECO:0000313" key="2">
    <source>
        <dbReference type="Proteomes" id="UP000249723"/>
    </source>
</evidence>
<accession>A0A2X0M1U7</accession>
<organism evidence="1 2">
    <name type="scientific">Microbotryum saponariae</name>
    <dbReference type="NCBI Taxonomy" id="289078"/>
    <lineage>
        <taxon>Eukaryota</taxon>
        <taxon>Fungi</taxon>
        <taxon>Dikarya</taxon>
        <taxon>Basidiomycota</taxon>
        <taxon>Pucciniomycotina</taxon>
        <taxon>Microbotryomycetes</taxon>
        <taxon>Microbotryales</taxon>
        <taxon>Microbotryaceae</taxon>
        <taxon>Microbotryum</taxon>
    </lineage>
</organism>
<reference evidence="2" key="1">
    <citation type="submission" date="2016-10" db="EMBL/GenBank/DDBJ databases">
        <authorList>
            <person name="Jeantristanb JTB J.-T."/>
            <person name="Ricardo R."/>
        </authorList>
    </citation>
    <scope>NUCLEOTIDE SEQUENCE [LARGE SCALE GENOMIC DNA]</scope>
</reference>
<gene>
    <name evidence="1" type="ORF">BZ3500_MVSOF-1268-A1-R1_CHR11-1G03234</name>
</gene>
<evidence type="ECO:0000313" key="1">
    <source>
        <dbReference type="EMBL" id="SDA03794.1"/>
    </source>
</evidence>
<protein>
    <submittedName>
        <fullName evidence="1">BZ3500_MvSof-1268-A1-R1_Chr11-1g03234 protein</fullName>
    </submittedName>
</protein>
<dbReference type="STRING" id="289078.A0A2X0M1U7"/>